<gene>
    <name evidence="2" type="ORF">HD601_005081</name>
</gene>
<dbReference type="Proteomes" id="UP000542813">
    <property type="component" value="Unassembled WGS sequence"/>
</dbReference>
<name>A0A7W9GVN1_9ACTN</name>
<comment type="caution">
    <text evidence="2">The sequence shown here is derived from an EMBL/GenBank/DDBJ whole genome shotgun (WGS) entry which is preliminary data.</text>
</comment>
<evidence type="ECO:0000256" key="1">
    <source>
        <dbReference type="SAM" id="MobiDB-lite"/>
    </source>
</evidence>
<sequence length="175" mass="17878">MSTFHTLTSVSAGRATLVLRGPDGPVHGIILWPRPPVLDPADAPERPHPVAVVVSPRSGAPVPADALARSFAAGGSLVLSLTVPGDADDAAAAGAVRTAVEWIAEHAHELDGDPRRLTLVGQAGVTGLVADVAATADENGGPTIGQLLLLRAGPDPPRPAPVTYLVPRSERRESS</sequence>
<accession>A0A7W9GVN1</accession>
<keyword evidence="3" id="KW-1185">Reference proteome</keyword>
<dbReference type="EMBL" id="JACHMM010000001">
    <property type="protein sequence ID" value="MBB5790506.1"/>
    <property type="molecule type" value="Genomic_DNA"/>
</dbReference>
<dbReference type="InterPro" id="IPR029058">
    <property type="entry name" value="AB_hydrolase_fold"/>
</dbReference>
<proteinExistence type="predicted"/>
<dbReference type="AlphaFoldDB" id="A0A7W9GVN1"/>
<reference evidence="2 3" key="1">
    <citation type="submission" date="2020-08" db="EMBL/GenBank/DDBJ databases">
        <title>Sequencing the genomes of 1000 actinobacteria strains.</title>
        <authorList>
            <person name="Klenk H.-P."/>
        </authorList>
    </citation>
    <scope>NUCLEOTIDE SEQUENCE [LARGE SCALE GENOMIC DNA]</scope>
    <source>
        <strain evidence="2 3">DSM 102122</strain>
    </source>
</reference>
<feature type="region of interest" description="Disordered" evidence="1">
    <location>
        <begin position="147"/>
        <end position="175"/>
    </location>
</feature>
<evidence type="ECO:0000313" key="3">
    <source>
        <dbReference type="Proteomes" id="UP000542813"/>
    </source>
</evidence>
<protein>
    <recommendedName>
        <fullName evidence="4">Alpha/beta hydrolase</fullName>
    </recommendedName>
</protein>
<evidence type="ECO:0000313" key="2">
    <source>
        <dbReference type="EMBL" id="MBB5790506.1"/>
    </source>
</evidence>
<dbReference type="SUPFAM" id="SSF53474">
    <property type="entry name" value="alpha/beta-Hydrolases"/>
    <property type="match status" value="1"/>
</dbReference>
<dbReference type="Gene3D" id="3.40.50.1820">
    <property type="entry name" value="alpha/beta hydrolase"/>
    <property type="match status" value="1"/>
</dbReference>
<evidence type="ECO:0008006" key="4">
    <source>
        <dbReference type="Google" id="ProtNLM"/>
    </source>
</evidence>
<dbReference type="RefSeq" id="WP_184826614.1">
    <property type="nucleotide sequence ID" value="NZ_JACHMM010000001.1"/>
</dbReference>
<organism evidence="2 3">
    <name type="scientific">Jiangella mangrovi</name>
    <dbReference type="NCBI Taxonomy" id="1524084"/>
    <lineage>
        <taxon>Bacteria</taxon>
        <taxon>Bacillati</taxon>
        <taxon>Actinomycetota</taxon>
        <taxon>Actinomycetes</taxon>
        <taxon>Jiangellales</taxon>
        <taxon>Jiangellaceae</taxon>
        <taxon>Jiangella</taxon>
    </lineage>
</organism>